<dbReference type="HOGENOM" id="CLU_2849492_0_0_1"/>
<dbReference type="Proteomes" id="UP000016930">
    <property type="component" value="Unassembled WGS sequence"/>
</dbReference>
<evidence type="ECO:0000313" key="2">
    <source>
        <dbReference type="Proteomes" id="UP000016930"/>
    </source>
</evidence>
<protein>
    <submittedName>
        <fullName evidence="1">Uncharacterized protein</fullName>
    </submittedName>
</protein>
<name>M2R814_CERS8</name>
<reference evidence="1 2" key="1">
    <citation type="journal article" date="2012" name="Proc. Natl. Acad. Sci. U.S.A.">
        <title>Comparative genomics of Ceriporiopsis subvermispora and Phanerochaete chrysosporium provide insight into selective ligninolysis.</title>
        <authorList>
            <person name="Fernandez-Fueyo E."/>
            <person name="Ruiz-Duenas F.J."/>
            <person name="Ferreira P."/>
            <person name="Floudas D."/>
            <person name="Hibbett D.S."/>
            <person name="Canessa P."/>
            <person name="Larrondo L.F."/>
            <person name="James T.Y."/>
            <person name="Seelenfreund D."/>
            <person name="Lobos S."/>
            <person name="Polanco R."/>
            <person name="Tello M."/>
            <person name="Honda Y."/>
            <person name="Watanabe T."/>
            <person name="Watanabe T."/>
            <person name="Ryu J.S."/>
            <person name="Kubicek C.P."/>
            <person name="Schmoll M."/>
            <person name="Gaskell J."/>
            <person name="Hammel K.E."/>
            <person name="St John F.J."/>
            <person name="Vanden Wymelenberg A."/>
            <person name="Sabat G."/>
            <person name="Splinter BonDurant S."/>
            <person name="Syed K."/>
            <person name="Yadav J.S."/>
            <person name="Doddapaneni H."/>
            <person name="Subramanian V."/>
            <person name="Lavin J.L."/>
            <person name="Oguiza J.A."/>
            <person name="Perez G."/>
            <person name="Pisabarro A.G."/>
            <person name="Ramirez L."/>
            <person name="Santoyo F."/>
            <person name="Master E."/>
            <person name="Coutinho P.M."/>
            <person name="Henrissat B."/>
            <person name="Lombard V."/>
            <person name="Magnuson J.K."/>
            <person name="Kuees U."/>
            <person name="Hori C."/>
            <person name="Igarashi K."/>
            <person name="Samejima M."/>
            <person name="Held B.W."/>
            <person name="Barry K.W."/>
            <person name="LaButti K.M."/>
            <person name="Lapidus A."/>
            <person name="Lindquist E.A."/>
            <person name="Lucas S.M."/>
            <person name="Riley R."/>
            <person name="Salamov A.A."/>
            <person name="Hoffmeister D."/>
            <person name="Schwenk D."/>
            <person name="Hadar Y."/>
            <person name="Yarden O."/>
            <person name="de Vries R.P."/>
            <person name="Wiebenga A."/>
            <person name="Stenlid J."/>
            <person name="Eastwood D."/>
            <person name="Grigoriev I.V."/>
            <person name="Berka R.M."/>
            <person name="Blanchette R.A."/>
            <person name="Kersten P."/>
            <person name="Martinez A.T."/>
            <person name="Vicuna R."/>
            <person name="Cullen D."/>
        </authorList>
    </citation>
    <scope>NUCLEOTIDE SEQUENCE [LARGE SCALE GENOMIC DNA]</scope>
    <source>
        <strain evidence="1 2">B</strain>
    </source>
</reference>
<proteinExistence type="predicted"/>
<gene>
    <name evidence="1" type="ORF">CERSUDRAFT_86248</name>
</gene>
<sequence>MFPRQSESKFAIFVEPQKTSRLFDSKLDGELAVGQRSIAPAGLVEVSLKLVDNLRVHSRYGPVQI</sequence>
<organism evidence="1 2">
    <name type="scientific">Ceriporiopsis subvermispora (strain B)</name>
    <name type="common">White-rot fungus</name>
    <name type="synonym">Gelatoporia subvermispora</name>
    <dbReference type="NCBI Taxonomy" id="914234"/>
    <lineage>
        <taxon>Eukaryota</taxon>
        <taxon>Fungi</taxon>
        <taxon>Dikarya</taxon>
        <taxon>Basidiomycota</taxon>
        <taxon>Agaricomycotina</taxon>
        <taxon>Agaricomycetes</taxon>
        <taxon>Polyporales</taxon>
        <taxon>Gelatoporiaceae</taxon>
        <taxon>Gelatoporia</taxon>
    </lineage>
</organism>
<accession>M2R814</accession>
<keyword evidence="2" id="KW-1185">Reference proteome</keyword>
<dbReference type="AlphaFoldDB" id="M2R814"/>
<dbReference type="EMBL" id="KB445802">
    <property type="protein sequence ID" value="EMD34831.1"/>
    <property type="molecule type" value="Genomic_DNA"/>
</dbReference>
<evidence type="ECO:0000313" key="1">
    <source>
        <dbReference type="EMBL" id="EMD34831.1"/>
    </source>
</evidence>